<name>A0ABU7DZM7_9TELE</name>
<evidence type="ECO:0000256" key="1">
    <source>
        <dbReference type="SAM" id="MobiDB-lite"/>
    </source>
</evidence>
<reference evidence="2 3" key="1">
    <citation type="submission" date="2021-06" db="EMBL/GenBank/DDBJ databases">
        <authorList>
            <person name="Palmer J.M."/>
        </authorList>
    </citation>
    <scope>NUCLEOTIDE SEQUENCE [LARGE SCALE GENOMIC DNA]</scope>
    <source>
        <strain evidence="2 3">CL_MEX2019</strain>
        <tissue evidence="2">Muscle</tissue>
    </source>
</reference>
<keyword evidence="3" id="KW-1185">Reference proteome</keyword>
<accession>A0ABU7DZM7</accession>
<comment type="caution">
    <text evidence="2">The sequence shown here is derived from an EMBL/GenBank/DDBJ whole genome shotgun (WGS) entry which is preliminary data.</text>
</comment>
<gene>
    <name evidence="2" type="ORF">CHARACLAT_011345</name>
</gene>
<organism evidence="2 3">
    <name type="scientific">Characodon lateralis</name>
    <dbReference type="NCBI Taxonomy" id="208331"/>
    <lineage>
        <taxon>Eukaryota</taxon>
        <taxon>Metazoa</taxon>
        <taxon>Chordata</taxon>
        <taxon>Craniata</taxon>
        <taxon>Vertebrata</taxon>
        <taxon>Euteleostomi</taxon>
        <taxon>Actinopterygii</taxon>
        <taxon>Neopterygii</taxon>
        <taxon>Teleostei</taxon>
        <taxon>Neoteleostei</taxon>
        <taxon>Acanthomorphata</taxon>
        <taxon>Ovalentaria</taxon>
        <taxon>Atherinomorphae</taxon>
        <taxon>Cyprinodontiformes</taxon>
        <taxon>Goodeidae</taxon>
        <taxon>Characodon</taxon>
    </lineage>
</organism>
<proteinExistence type="predicted"/>
<sequence length="85" mass="9216">MSNQAAAHTRQPCLEREEDGSASSSTPLLQSSLSRFTSGSLALDETAKIVPVITSSVRHFPPLVITANLLKQPKLLCYRTGLLTY</sequence>
<feature type="region of interest" description="Disordered" evidence="1">
    <location>
        <begin position="1"/>
        <end position="28"/>
    </location>
</feature>
<protein>
    <submittedName>
        <fullName evidence="2">Uncharacterized protein</fullName>
    </submittedName>
</protein>
<dbReference type="Proteomes" id="UP001352852">
    <property type="component" value="Unassembled WGS sequence"/>
</dbReference>
<evidence type="ECO:0000313" key="2">
    <source>
        <dbReference type="EMBL" id="MED6280472.1"/>
    </source>
</evidence>
<dbReference type="EMBL" id="JAHUTJ010041741">
    <property type="protein sequence ID" value="MED6280472.1"/>
    <property type="molecule type" value="Genomic_DNA"/>
</dbReference>
<evidence type="ECO:0000313" key="3">
    <source>
        <dbReference type="Proteomes" id="UP001352852"/>
    </source>
</evidence>